<feature type="transmembrane region" description="Helical" evidence="8">
    <location>
        <begin position="45"/>
        <end position="64"/>
    </location>
</feature>
<proteinExistence type="predicted"/>
<name>A0AAD7UR53_9STRA</name>
<evidence type="ECO:0000256" key="7">
    <source>
        <dbReference type="ARBA" id="ARBA00023136"/>
    </source>
</evidence>
<dbReference type="GO" id="GO:0005886">
    <property type="term" value="C:plasma membrane"/>
    <property type="evidence" value="ECO:0007669"/>
    <property type="project" value="UniProtKB-SubCell"/>
</dbReference>
<evidence type="ECO:0000256" key="5">
    <source>
        <dbReference type="ARBA" id="ARBA00022989"/>
    </source>
</evidence>
<evidence type="ECO:0000256" key="3">
    <source>
        <dbReference type="ARBA" id="ARBA00022475"/>
    </source>
</evidence>
<keyword evidence="2" id="KW-0813">Transport</keyword>
<feature type="transmembrane region" description="Helical" evidence="8">
    <location>
        <begin position="304"/>
        <end position="327"/>
    </location>
</feature>
<protein>
    <submittedName>
        <fullName evidence="9">Uncharacterized protein</fullName>
    </submittedName>
</protein>
<dbReference type="AlphaFoldDB" id="A0AAD7UR53"/>
<evidence type="ECO:0000313" key="10">
    <source>
        <dbReference type="Proteomes" id="UP001230188"/>
    </source>
</evidence>
<dbReference type="PANTHER" id="PTHR33281">
    <property type="entry name" value="UPF0187 PROTEIN YNEE"/>
    <property type="match status" value="1"/>
</dbReference>
<keyword evidence="3" id="KW-1003">Cell membrane</keyword>
<feature type="transmembrane region" description="Helical" evidence="8">
    <location>
        <begin position="84"/>
        <end position="104"/>
    </location>
</feature>
<accession>A0AAD7UR53</accession>
<organism evidence="9 10">
    <name type="scientific">Chrysophaeum taylorii</name>
    <dbReference type="NCBI Taxonomy" id="2483200"/>
    <lineage>
        <taxon>Eukaryota</taxon>
        <taxon>Sar</taxon>
        <taxon>Stramenopiles</taxon>
        <taxon>Ochrophyta</taxon>
        <taxon>Pelagophyceae</taxon>
        <taxon>Pelagomonadales</taxon>
        <taxon>Pelagomonadaceae</taxon>
        <taxon>Chrysophaeum</taxon>
    </lineage>
</organism>
<evidence type="ECO:0000313" key="9">
    <source>
        <dbReference type="EMBL" id="KAJ8614607.1"/>
    </source>
</evidence>
<dbReference type="PANTHER" id="PTHR33281:SF19">
    <property type="entry name" value="VOLTAGE-DEPENDENT ANION CHANNEL-FORMING PROTEIN YNEE"/>
    <property type="match status" value="1"/>
</dbReference>
<evidence type="ECO:0000256" key="1">
    <source>
        <dbReference type="ARBA" id="ARBA00004651"/>
    </source>
</evidence>
<gene>
    <name evidence="9" type="ORF">CTAYLR_004963</name>
</gene>
<dbReference type="GO" id="GO:0005254">
    <property type="term" value="F:chloride channel activity"/>
    <property type="evidence" value="ECO:0007669"/>
    <property type="project" value="InterPro"/>
</dbReference>
<evidence type="ECO:0000256" key="6">
    <source>
        <dbReference type="ARBA" id="ARBA00023065"/>
    </source>
</evidence>
<feature type="transmembrane region" description="Helical" evidence="8">
    <location>
        <begin position="259"/>
        <end position="284"/>
    </location>
</feature>
<comment type="caution">
    <text evidence="9">The sequence shown here is derived from an EMBL/GenBank/DDBJ whole genome shotgun (WGS) entry which is preliminary data.</text>
</comment>
<evidence type="ECO:0000256" key="4">
    <source>
        <dbReference type="ARBA" id="ARBA00022692"/>
    </source>
</evidence>
<keyword evidence="6" id="KW-0406">Ion transport</keyword>
<sequence length="418" mass="46505">MRLVEAIWSLADVLSPKSVAVMIHDALLPLDIHVHKALTRGIIECVYYLVIGVGLGMRSFYAYATRDGMKYRGKSSEELGYPEIAGFATGISVLGGALSFLLVFRLSWSFSTWYEARGLIGQSMARLRALAVMMVSNYGRTRRHREFLDTCKAVFKLHASSVARELCFDNQEITANAAHHAVLADQHLGRLGLGRARMFRTSKHRVLACHSWLQQCVNDALDKGLLTHNEHLVAHDHITHLLEGYYALMKIKTTTAPPAIHLLVFVLKTSYCLLLYPQFLAYAFMMKLDETQRLAHALWRTSYFPAFFATLATLGILYFVALHLIALELDDPFGDDISDFPLLRWSENLWLELDDIFAFYDDDDDDGGGGGGGAGGLPKPELLPQTIHPSVVPLAGGSSDVFIPILARPDAARPSWTP</sequence>
<dbReference type="EMBL" id="JAQMWT010000002">
    <property type="protein sequence ID" value="KAJ8614607.1"/>
    <property type="molecule type" value="Genomic_DNA"/>
</dbReference>
<keyword evidence="5 8" id="KW-1133">Transmembrane helix</keyword>
<keyword evidence="4 8" id="KW-0812">Transmembrane</keyword>
<evidence type="ECO:0000256" key="2">
    <source>
        <dbReference type="ARBA" id="ARBA00022448"/>
    </source>
</evidence>
<keyword evidence="10" id="KW-1185">Reference proteome</keyword>
<dbReference type="Pfam" id="PF25539">
    <property type="entry name" value="Bestrophin_2"/>
    <property type="match status" value="1"/>
</dbReference>
<dbReference type="InterPro" id="IPR044669">
    <property type="entry name" value="YneE/VCCN1/2-like"/>
</dbReference>
<reference evidence="9" key="1">
    <citation type="submission" date="2023-01" db="EMBL/GenBank/DDBJ databases">
        <title>Metagenome sequencing of chrysophaentin producing Chrysophaeum taylorii.</title>
        <authorList>
            <person name="Davison J."/>
            <person name="Bewley C."/>
        </authorList>
    </citation>
    <scope>NUCLEOTIDE SEQUENCE</scope>
    <source>
        <strain evidence="9">NIES-1699</strain>
    </source>
</reference>
<evidence type="ECO:0000256" key="8">
    <source>
        <dbReference type="SAM" id="Phobius"/>
    </source>
</evidence>
<dbReference type="Proteomes" id="UP001230188">
    <property type="component" value="Unassembled WGS sequence"/>
</dbReference>
<keyword evidence="7 8" id="KW-0472">Membrane</keyword>
<comment type="subcellular location">
    <subcellularLocation>
        <location evidence="1">Cell membrane</location>
        <topology evidence="1">Multi-pass membrane protein</topology>
    </subcellularLocation>
</comment>